<protein>
    <recommendedName>
        <fullName evidence="1">RNA polymerase sigma-70 region 4 domain-containing protein</fullName>
    </recommendedName>
</protein>
<proteinExistence type="predicted"/>
<dbReference type="AlphaFoldDB" id="A0A6A0B6G9"/>
<sequence>MRKFKTGKQNRINYIYYPVKGARVQLTPSEVSDDTFIEILHHFDDEELNAERRIKEYRHETSLNEIVYNEDGNESEVGDFISDTLYNPLGYLLQKIEDEEHQETLEKLRNSISELTPLQQETIQMKFFENMTNVRIAAIQGKSETAVRKCLKGAFQSLKKKLS</sequence>
<dbReference type="InterPro" id="IPR014284">
    <property type="entry name" value="RNA_pol_sigma-70_dom"/>
</dbReference>
<dbReference type="Gene3D" id="1.10.10.10">
    <property type="entry name" value="Winged helix-like DNA-binding domain superfamily/Winged helix DNA-binding domain"/>
    <property type="match status" value="1"/>
</dbReference>
<dbReference type="GO" id="GO:0006352">
    <property type="term" value="P:DNA-templated transcription initiation"/>
    <property type="evidence" value="ECO:0007669"/>
    <property type="project" value="InterPro"/>
</dbReference>
<organism evidence="2 3">
    <name type="scientific">Pseudolactococcus insecticola</name>
    <dbReference type="NCBI Taxonomy" id="2709158"/>
    <lineage>
        <taxon>Bacteria</taxon>
        <taxon>Bacillati</taxon>
        <taxon>Bacillota</taxon>
        <taxon>Bacilli</taxon>
        <taxon>Lactobacillales</taxon>
        <taxon>Streptococcaceae</taxon>
        <taxon>Pseudolactococcus</taxon>
    </lineage>
</organism>
<name>A0A6A0B6G9_9LACT</name>
<reference evidence="2 3" key="1">
    <citation type="submission" date="2020-02" db="EMBL/GenBank/DDBJ databases">
        <title>Draft genome sequence of Lactococcus sp. Hs20B0-1.</title>
        <authorList>
            <person name="Noda S."/>
            <person name="Yuki M."/>
            <person name="Ohkuma M."/>
        </authorList>
    </citation>
    <scope>NUCLEOTIDE SEQUENCE [LARGE SCALE GENOMIC DNA]</scope>
    <source>
        <strain evidence="2 3">Hs20B0-1</strain>
    </source>
</reference>
<feature type="domain" description="RNA polymerase sigma-70 region 4" evidence="1">
    <location>
        <begin position="112"/>
        <end position="160"/>
    </location>
</feature>
<evidence type="ECO:0000313" key="3">
    <source>
        <dbReference type="Proteomes" id="UP000475928"/>
    </source>
</evidence>
<dbReference type="EMBL" id="BLLH01000002">
    <property type="protein sequence ID" value="GFH40263.1"/>
    <property type="molecule type" value="Genomic_DNA"/>
</dbReference>
<dbReference type="NCBIfam" id="TIGR02937">
    <property type="entry name" value="sigma70-ECF"/>
    <property type="match status" value="1"/>
</dbReference>
<dbReference type="GO" id="GO:0003700">
    <property type="term" value="F:DNA-binding transcription factor activity"/>
    <property type="evidence" value="ECO:0007669"/>
    <property type="project" value="InterPro"/>
</dbReference>
<dbReference type="Proteomes" id="UP000475928">
    <property type="component" value="Unassembled WGS sequence"/>
</dbReference>
<evidence type="ECO:0000313" key="2">
    <source>
        <dbReference type="EMBL" id="GFH40263.1"/>
    </source>
</evidence>
<gene>
    <name evidence="2" type="ORF">Hs20B_06610</name>
</gene>
<accession>A0A6A0B6G9</accession>
<dbReference type="Pfam" id="PF04545">
    <property type="entry name" value="Sigma70_r4"/>
    <property type="match status" value="1"/>
</dbReference>
<dbReference type="SUPFAM" id="SSF88659">
    <property type="entry name" value="Sigma3 and sigma4 domains of RNA polymerase sigma factors"/>
    <property type="match status" value="1"/>
</dbReference>
<dbReference type="RefSeq" id="WP_172355618.1">
    <property type="nucleotide sequence ID" value="NZ_BLLH01000002.1"/>
</dbReference>
<dbReference type="InterPro" id="IPR036388">
    <property type="entry name" value="WH-like_DNA-bd_sf"/>
</dbReference>
<comment type="caution">
    <text evidence="2">The sequence shown here is derived from an EMBL/GenBank/DDBJ whole genome shotgun (WGS) entry which is preliminary data.</text>
</comment>
<evidence type="ECO:0000259" key="1">
    <source>
        <dbReference type="Pfam" id="PF04545"/>
    </source>
</evidence>
<keyword evidence="3" id="KW-1185">Reference proteome</keyword>
<dbReference type="InterPro" id="IPR013324">
    <property type="entry name" value="RNA_pol_sigma_r3/r4-like"/>
</dbReference>
<dbReference type="InterPro" id="IPR007630">
    <property type="entry name" value="RNA_pol_sigma70_r4"/>
</dbReference>